<keyword evidence="7" id="KW-1185">Reference proteome</keyword>
<evidence type="ECO:0000256" key="3">
    <source>
        <dbReference type="ARBA" id="ARBA00022692"/>
    </source>
</evidence>
<gene>
    <name evidence="6" type="ORF">XYLVIOL_LOCUS6128</name>
</gene>
<dbReference type="InterPro" id="IPR007014">
    <property type="entry name" value="FUN14"/>
</dbReference>
<accession>A0ABP1NTE2</accession>
<evidence type="ECO:0000313" key="7">
    <source>
        <dbReference type="Proteomes" id="UP001642520"/>
    </source>
</evidence>
<keyword evidence="5" id="KW-0472">Membrane</keyword>
<dbReference type="PANTHER" id="PTHR21346">
    <property type="entry name" value="FUN14 DOMAIN CONTAINING"/>
    <property type="match status" value="1"/>
</dbReference>
<evidence type="ECO:0000313" key="6">
    <source>
        <dbReference type="EMBL" id="CAL7943506.1"/>
    </source>
</evidence>
<dbReference type="EMBL" id="CAXAJV020001293">
    <property type="protein sequence ID" value="CAL7943506.1"/>
    <property type="molecule type" value="Genomic_DNA"/>
</dbReference>
<keyword evidence="4" id="KW-1133">Transmembrane helix</keyword>
<dbReference type="Pfam" id="PF04930">
    <property type="entry name" value="FUN14"/>
    <property type="match status" value="1"/>
</dbReference>
<dbReference type="Proteomes" id="UP001642520">
    <property type="component" value="Unassembled WGS sequence"/>
</dbReference>
<dbReference type="PANTHER" id="PTHR21346:SF0">
    <property type="entry name" value="RE45833P"/>
    <property type="match status" value="1"/>
</dbReference>
<comment type="subcellular location">
    <subcellularLocation>
        <location evidence="1">Mitochondrion outer membrane</location>
        <topology evidence="1">Multi-pass membrane protein</topology>
    </subcellularLocation>
</comment>
<evidence type="ECO:0000256" key="2">
    <source>
        <dbReference type="ARBA" id="ARBA00009160"/>
    </source>
</evidence>
<evidence type="ECO:0008006" key="8">
    <source>
        <dbReference type="Google" id="ProtNLM"/>
    </source>
</evidence>
<protein>
    <recommendedName>
        <fullName evidence="8">FUN14 domain-containing protein 1</fullName>
    </recommendedName>
</protein>
<comment type="caution">
    <text evidence="6">The sequence shown here is derived from an EMBL/GenBank/DDBJ whole genome shotgun (WGS) entry which is preliminary data.</text>
</comment>
<name>A0ABP1NTE2_XYLVO</name>
<comment type="similarity">
    <text evidence="2">Belongs to the FUN14 family.</text>
</comment>
<keyword evidence="3" id="KW-0812">Transmembrane</keyword>
<organism evidence="6 7">
    <name type="scientific">Xylocopa violacea</name>
    <name type="common">Violet carpenter bee</name>
    <name type="synonym">Apis violacea</name>
    <dbReference type="NCBI Taxonomy" id="135666"/>
    <lineage>
        <taxon>Eukaryota</taxon>
        <taxon>Metazoa</taxon>
        <taxon>Ecdysozoa</taxon>
        <taxon>Arthropoda</taxon>
        <taxon>Hexapoda</taxon>
        <taxon>Insecta</taxon>
        <taxon>Pterygota</taxon>
        <taxon>Neoptera</taxon>
        <taxon>Endopterygota</taxon>
        <taxon>Hymenoptera</taxon>
        <taxon>Apocrita</taxon>
        <taxon>Aculeata</taxon>
        <taxon>Apoidea</taxon>
        <taxon>Anthophila</taxon>
        <taxon>Apidae</taxon>
        <taxon>Xylocopa</taxon>
        <taxon>Xylocopa</taxon>
    </lineage>
</organism>
<evidence type="ECO:0000256" key="4">
    <source>
        <dbReference type="ARBA" id="ARBA00022989"/>
    </source>
</evidence>
<evidence type="ECO:0000256" key="5">
    <source>
        <dbReference type="ARBA" id="ARBA00023136"/>
    </source>
</evidence>
<reference evidence="6 7" key="1">
    <citation type="submission" date="2024-08" db="EMBL/GenBank/DDBJ databases">
        <authorList>
            <person name="Will J Nash"/>
            <person name="Angela Man"/>
            <person name="Seanna McTaggart"/>
            <person name="Kendall Baker"/>
            <person name="Tom Barker"/>
            <person name="Leah Catchpole"/>
            <person name="Alex Durrant"/>
            <person name="Karim Gharbi"/>
            <person name="Naomi Irish"/>
            <person name="Gemy Kaithakottil"/>
            <person name="Debby Ku"/>
            <person name="Aaliyah Providence"/>
            <person name="Felix Shaw"/>
            <person name="David Swarbreck"/>
            <person name="Chris Watkins"/>
            <person name="Ann M. McCartney"/>
            <person name="Giulio Formenti"/>
            <person name="Alice Mouton"/>
            <person name="Noel Vella"/>
            <person name="Bjorn M von Reumont"/>
            <person name="Adriana Vella"/>
            <person name="Wilfried Haerty"/>
        </authorList>
    </citation>
    <scope>NUCLEOTIDE SEQUENCE [LARGE SCALE GENOMIC DNA]</scope>
</reference>
<proteinExistence type="inferred from homology"/>
<evidence type="ECO:0000256" key="1">
    <source>
        <dbReference type="ARBA" id="ARBA00004374"/>
    </source>
</evidence>
<sequence>MPKLQKNPIKSGATKLFKRVKMNLPVTKKSKDEANKEELDISKEAKTMIDKILGDVSKTSATKQIIIGTTSGWLTGFVTMKVGKIAAFAVGGGIIMLQIAAHQGYIKINWDKIQKKAEKITDKVEEKVTGEGPKLLDKVERFVDKKLDKAEQLLKNGESRTRRWYHSITGDTSFKTQEIHIFLASFVAGLALGIASGN</sequence>